<dbReference type="AlphaFoldDB" id="A0AA39UTX9"/>
<protein>
    <submittedName>
        <fullName evidence="2">Uncharacterized protein</fullName>
    </submittedName>
</protein>
<keyword evidence="3" id="KW-1185">Reference proteome</keyword>
<evidence type="ECO:0000256" key="1">
    <source>
        <dbReference type="SAM" id="MobiDB-lite"/>
    </source>
</evidence>
<reference evidence="2" key="1">
    <citation type="submission" date="2023-06" db="EMBL/GenBank/DDBJ databases">
        <authorList>
            <consortium name="Lawrence Berkeley National Laboratory"/>
            <person name="Ahrendt S."/>
            <person name="Sahu N."/>
            <person name="Indic B."/>
            <person name="Wong-Bajracharya J."/>
            <person name="Merenyi Z."/>
            <person name="Ke H.-M."/>
            <person name="Monk M."/>
            <person name="Kocsube S."/>
            <person name="Drula E."/>
            <person name="Lipzen A."/>
            <person name="Balint B."/>
            <person name="Henrissat B."/>
            <person name="Andreopoulos B."/>
            <person name="Martin F.M."/>
            <person name="Harder C.B."/>
            <person name="Rigling D."/>
            <person name="Ford K.L."/>
            <person name="Foster G.D."/>
            <person name="Pangilinan J."/>
            <person name="Papanicolaou A."/>
            <person name="Barry K."/>
            <person name="LaButti K."/>
            <person name="Viragh M."/>
            <person name="Koriabine M."/>
            <person name="Yan M."/>
            <person name="Riley R."/>
            <person name="Champramary S."/>
            <person name="Plett K.L."/>
            <person name="Tsai I.J."/>
            <person name="Slot J."/>
            <person name="Sipos G."/>
            <person name="Plett J."/>
            <person name="Nagy L.G."/>
            <person name="Grigoriev I.V."/>
        </authorList>
    </citation>
    <scope>NUCLEOTIDE SEQUENCE</scope>
    <source>
        <strain evidence="2">HWK02</strain>
    </source>
</reference>
<proteinExistence type="predicted"/>
<feature type="region of interest" description="Disordered" evidence="1">
    <location>
        <begin position="1"/>
        <end position="37"/>
    </location>
</feature>
<feature type="compositionally biased region" description="Basic residues" evidence="1">
    <location>
        <begin position="1"/>
        <end position="11"/>
    </location>
</feature>
<evidence type="ECO:0000313" key="3">
    <source>
        <dbReference type="Proteomes" id="UP001175228"/>
    </source>
</evidence>
<dbReference type="EMBL" id="JAUEPU010000004">
    <property type="protein sequence ID" value="KAK0503068.1"/>
    <property type="molecule type" value="Genomic_DNA"/>
</dbReference>
<gene>
    <name evidence="2" type="ORF">EDD18DRAFT_617251</name>
</gene>
<feature type="compositionally biased region" description="Low complexity" evidence="1">
    <location>
        <begin position="13"/>
        <end position="23"/>
    </location>
</feature>
<sequence length="248" mass="28189">MPPNHHHHHRSLSLESAHSSSPRSPSPPSQTFHSSILPHSIPTPALLESVAGAAHYSGVKVDPEALKHRRASMDRRSSANEPVKADHQRIMADLKELYCCRPTVEIFERSWNKDAVFEVRCRLVCSASLEPFLQDPLSYCKGYNEYAAQWFAMPKLFSKSETLSTRIMSSTSSPNRLVFAQKQEYTPRLFGRKKVIDSIIVVDLDREEKILRLVDQWDGKVPTWFGSHTLRRANAKVAPWLVHVPKQA</sequence>
<organism evidence="2 3">
    <name type="scientific">Armillaria luteobubalina</name>
    <dbReference type="NCBI Taxonomy" id="153913"/>
    <lineage>
        <taxon>Eukaryota</taxon>
        <taxon>Fungi</taxon>
        <taxon>Dikarya</taxon>
        <taxon>Basidiomycota</taxon>
        <taxon>Agaricomycotina</taxon>
        <taxon>Agaricomycetes</taxon>
        <taxon>Agaricomycetidae</taxon>
        <taxon>Agaricales</taxon>
        <taxon>Marasmiineae</taxon>
        <taxon>Physalacriaceae</taxon>
        <taxon>Armillaria</taxon>
    </lineage>
</organism>
<dbReference type="PANTHER" id="PTHR34213">
    <property type="entry name" value="NUCLEAR TRANSPORT FACTOR 2 (NTF2) FAMILY PROTEIN"/>
    <property type="match status" value="1"/>
</dbReference>
<dbReference type="Proteomes" id="UP001175228">
    <property type="component" value="Unassembled WGS sequence"/>
</dbReference>
<name>A0AA39UTX9_9AGAR</name>
<comment type="caution">
    <text evidence="2">The sequence shown here is derived from an EMBL/GenBank/DDBJ whole genome shotgun (WGS) entry which is preliminary data.</text>
</comment>
<accession>A0AA39UTX9</accession>
<dbReference type="PANTHER" id="PTHR34213:SF2">
    <property type="entry name" value="NUCLEAR TRANSPORT FACTOR 2 (NTF2) FAMILY PROTEIN"/>
    <property type="match status" value="1"/>
</dbReference>
<evidence type="ECO:0000313" key="2">
    <source>
        <dbReference type="EMBL" id="KAK0503068.1"/>
    </source>
</evidence>